<evidence type="ECO:0000256" key="7">
    <source>
        <dbReference type="PROSITE-ProRule" id="PRU01091"/>
    </source>
</evidence>
<dbReference type="SUPFAM" id="SSF46894">
    <property type="entry name" value="C-terminal effector domain of the bipartite response regulators"/>
    <property type="match status" value="1"/>
</dbReference>
<dbReference type="InterPro" id="IPR036388">
    <property type="entry name" value="WH-like_DNA-bd_sf"/>
</dbReference>
<proteinExistence type="inferred from homology"/>
<dbReference type="Proteomes" id="UP000311713">
    <property type="component" value="Unassembled WGS sequence"/>
</dbReference>
<dbReference type="PANTHER" id="PTHR35807">
    <property type="entry name" value="TRANSCRIPTIONAL REGULATOR REDD-RELATED"/>
    <property type="match status" value="1"/>
</dbReference>
<evidence type="ECO:0000256" key="4">
    <source>
        <dbReference type="ARBA" id="ARBA00023125"/>
    </source>
</evidence>
<dbReference type="PROSITE" id="PS50005">
    <property type="entry name" value="TPR"/>
    <property type="match status" value="1"/>
</dbReference>
<feature type="coiled-coil region" evidence="8">
    <location>
        <begin position="753"/>
        <end position="813"/>
    </location>
</feature>
<dbReference type="SMART" id="SM00862">
    <property type="entry name" value="Trans_reg_C"/>
    <property type="match status" value="1"/>
</dbReference>
<dbReference type="Gene3D" id="1.25.40.10">
    <property type="entry name" value="Tetratricopeptide repeat domain"/>
    <property type="match status" value="3"/>
</dbReference>
<dbReference type="InterPro" id="IPR051677">
    <property type="entry name" value="AfsR-DnrI-RedD_regulator"/>
</dbReference>
<keyword evidence="2" id="KW-0902">Two-component regulatory system</keyword>
<dbReference type="Pfam" id="PF00486">
    <property type="entry name" value="Trans_reg_C"/>
    <property type="match status" value="1"/>
</dbReference>
<accession>A0A5C4UZF6</accession>
<sequence>MSQTVRFATLGPVGASRGEQSISVGSPQQQAMLAVLLLRAGRAASLQELIDAVWGPTSPNSAPATIRTYAWRLRQALAESRTKPRTLISVGDGYRLALARRDVDALWAEQLASQAVEHRSAGRLAKAGEQIGQALALWRGEPLAGVPGPHAEQQRQRLGELRLTLLEEHFEVLLRQGAPALAVPELGALASAHPLRERFHALHMRALHSTGRLADALAAYHRLRERLVEELGVEPSLELRDLYQRLLVDDDPATPQPAARGREQSALAPADPRSALPAEEPPEPWRAIAPEPVTAENGERAAHAPDGDEAPAFAVGAPVPAQLPNGAVDFTGRVTALGTLTRALVTHRYDAPPVVLITGMGGVGKTTLAVRAAHEVRRRFPDGQLYADMRGTQHDATAPGLVLSGFLTALGVAARSVPESVDDRAGLLRSLLNGKRVLIVLDNVRDTAQINQILPGTASCAVLMTSRARLWGLPTSARVDLTGFRTDEAVALVERVAGPASVNRDLSAVVELVHRCGLLPLAVRIAASRLASRPHWGAAALSARLADERRRLSELRAGDLAVEAVFAIGYQQLSAEQARAFRLIATVCDPEIGLPAASAVLGLDEDETEAQLESLVDASLLETSQPGRYRCHGLLRAFGQQQTSAAERLCALDRLIDFLVATTAHAFRHVVPGDQISHAIGPNRSSGMRFDGACAAREWVTAEAKGAFTAVLEVTREARAALAAASEPVGADTVRKAVGLLIALTAFGPNVQRERLAQAASALAEAAEALDDKHTVGRAHFLCGNIAVQRTLLAEAKEHLRIAEINCRATEDLLILCQVLNDLGLIALFEHHYEEAAEHLEEAAPLARRLGQRSGELVATLNAALARLRSGRAEEARAVCEEAVTTLRASSDGQGLAYALVVLGLSLHELGRYEEAVERYTEGLRLSRKLGLREREAQAHHLLADTLRALGRPAEAADTAARGVARAADGCSERVRGHALVALGRALGDLGQDGEAAVHLTEAEEIFTRLGLPEARALRGAAD</sequence>
<comment type="similarity">
    <text evidence="1">Belongs to the AfsR/DnrI/RedD regulatory family.</text>
</comment>
<evidence type="ECO:0000256" key="5">
    <source>
        <dbReference type="ARBA" id="ARBA00023163"/>
    </source>
</evidence>
<evidence type="ECO:0000256" key="8">
    <source>
        <dbReference type="SAM" id="Coils"/>
    </source>
</evidence>
<feature type="domain" description="OmpR/PhoB-type" evidence="10">
    <location>
        <begin position="1"/>
        <end position="98"/>
    </location>
</feature>
<dbReference type="InterPro" id="IPR016032">
    <property type="entry name" value="Sig_transdc_resp-reg_C-effctor"/>
</dbReference>
<dbReference type="GO" id="GO:0003677">
    <property type="term" value="F:DNA binding"/>
    <property type="evidence" value="ECO:0007669"/>
    <property type="project" value="UniProtKB-UniRule"/>
</dbReference>
<evidence type="ECO:0000256" key="9">
    <source>
        <dbReference type="SAM" id="MobiDB-lite"/>
    </source>
</evidence>
<dbReference type="InterPro" id="IPR001867">
    <property type="entry name" value="OmpR/PhoB-type_DNA-bd"/>
</dbReference>
<dbReference type="AlphaFoldDB" id="A0A5C4UZF6"/>
<keyword evidence="5" id="KW-0804">Transcription</keyword>
<reference evidence="11 12" key="1">
    <citation type="submission" date="2019-06" db="EMBL/GenBank/DDBJ databases">
        <title>Draft genome of Streptomyces sedi sp. JCM16909.</title>
        <authorList>
            <person name="Klykleung N."/>
            <person name="Tanasupawat S."/>
            <person name="Kudo T."/>
            <person name="Yuki M."/>
            <person name="Ohkuma M."/>
        </authorList>
    </citation>
    <scope>NUCLEOTIDE SEQUENCE [LARGE SCALE GENOMIC DNA]</scope>
    <source>
        <strain evidence="11 12">JCM 16909</strain>
    </source>
</reference>
<evidence type="ECO:0000256" key="3">
    <source>
        <dbReference type="ARBA" id="ARBA00023015"/>
    </source>
</evidence>
<dbReference type="InterPro" id="IPR019734">
    <property type="entry name" value="TPR_rpt"/>
</dbReference>
<dbReference type="PRINTS" id="PR00364">
    <property type="entry name" value="DISEASERSIST"/>
</dbReference>
<keyword evidence="8" id="KW-0175">Coiled coil</keyword>
<dbReference type="Pfam" id="PF00931">
    <property type="entry name" value="NB-ARC"/>
    <property type="match status" value="1"/>
</dbReference>
<feature type="region of interest" description="Disordered" evidence="9">
    <location>
        <begin position="250"/>
        <end position="286"/>
    </location>
</feature>
<dbReference type="OrthoDB" id="3860705at2"/>
<dbReference type="Pfam" id="PF13424">
    <property type="entry name" value="TPR_12"/>
    <property type="match status" value="1"/>
</dbReference>
<dbReference type="GO" id="GO:0000160">
    <property type="term" value="P:phosphorelay signal transduction system"/>
    <property type="evidence" value="ECO:0007669"/>
    <property type="project" value="UniProtKB-KW"/>
</dbReference>
<dbReference type="InterPro" id="IPR005158">
    <property type="entry name" value="BTAD"/>
</dbReference>
<gene>
    <name evidence="11" type="ORF">FH715_17340</name>
</gene>
<keyword evidence="12" id="KW-1185">Reference proteome</keyword>
<keyword evidence="3" id="KW-0805">Transcription regulation</keyword>
<keyword evidence="4 7" id="KW-0238">DNA-binding</keyword>
<dbReference type="InterPro" id="IPR027417">
    <property type="entry name" value="P-loop_NTPase"/>
</dbReference>
<evidence type="ECO:0000256" key="6">
    <source>
        <dbReference type="PROSITE-ProRule" id="PRU00339"/>
    </source>
</evidence>
<feature type="DNA-binding region" description="OmpR/PhoB-type" evidence="7">
    <location>
        <begin position="1"/>
        <end position="98"/>
    </location>
</feature>
<evidence type="ECO:0000313" key="11">
    <source>
        <dbReference type="EMBL" id="TNM28795.1"/>
    </source>
</evidence>
<dbReference type="RefSeq" id="WP_139646280.1">
    <property type="nucleotide sequence ID" value="NZ_BAAAZS010000007.1"/>
</dbReference>
<dbReference type="PROSITE" id="PS51755">
    <property type="entry name" value="OMPR_PHOB"/>
    <property type="match status" value="1"/>
</dbReference>
<dbReference type="EMBL" id="VDGT01000012">
    <property type="protein sequence ID" value="TNM28795.1"/>
    <property type="molecule type" value="Genomic_DNA"/>
</dbReference>
<name>A0A5C4UZF6_9ACTN</name>
<dbReference type="GO" id="GO:0043531">
    <property type="term" value="F:ADP binding"/>
    <property type="evidence" value="ECO:0007669"/>
    <property type="project" value="InterPro"/>
</dbReference>
<dbReference type="GO" id="GO:0006355">
    <property type="term" value="P:regulation of DNA-templated transcription"/>
    <property type="evidence" value="ECO:0007669"/>
    <property type="project" value="InterPro"/>
</dbReference>
<dbReference type="InterPro" id="IPR002182">
    <property type="entry name" value="NB-ARC"/>
</dbReference>
<evidence type="ECO:0000256" key="1">
    <source>
        <dbReference type="ARBA" id="ARBA00005820"/>
    </source>
</evidence>
<evidence type="ECO:0000313" key="12">
    <source>
        <dbReference type="Proteomes" id="UP000311713"/>
    </source>
</evidence>
<comment type="caution">
    <text evidence="11">The sequence shown here is derived from an EMBL/GenBank/DDBJ whole genome shotgun (WGS) entry which is preliminary data.</text>
</comment>
<dbReference type="CDD" id="cd15831">
    <property type="entry name" value="BTAD"/>
    <property type="match status" value="1"/>
</dbReference>
<dbReference type="SMART" id="SM00028">
    <property type="entry name" value="TPR"/>
    <property type="match status" value="5"/>
</dbReference>
<dbReference type="InterPro" id="IPR011990">
    <property type="entry name" value="TPR-like_helical_dom_sf"/>
</dbReference>
<keyword evidence="6" id="KW-0802">TPR repeat</keyword>
<dbReference type="SUPFAM" id="SSF48452">
    <property type="entry name" value="TPR-like"/>
    <property type="match status" value="2"/>
</dbReference>
<protein>
    <submittedName>
        <fullName evidence="11">Tetratricopeptide repeat protein</fullName>
    </submittedName>
</protein>
<dbReference type="Gene3D" id="1.10.10.10">
    <property type="entry name" value="Winged helix-like DNA-binding domain superfamily/Winged helix DNA-binding domain"/>
    <property type="match status" value="1"/>
</dbReference>
<dbReference type="Pfam" id="PF03704">
    <property type="entry name" value="BTAD"/>
    <property type="match status" value="1"/>
</dbReference>
<dbReference type="PANTHER" id="PTHR35807:SF1">
    <property type="entry name" value="TRANSCRIPTIONAL REGULATOR REDD"/>
    <property type="match status" value="1"/>
</dbReference>
<evidence type="ECO:0000259" key="10">
    <source>
        <dbReference type="PROSITE" id="PS51755"/>
    </source>
</evidence>
<organism evidence="11 12">
    <name type="scientific">Streptomyces sedi</name>
    <dbReference type="NCBI Taxonomy" id="555059"/>
    <lineage>
        <taxon>Bacteria</taxon>
        <taxon>Bacillati</taxon>
        <taxon>Actinomycetota</taxon>
        <taxon>Actinomycetes</taxon>
        <taxon>Kitasatosporales</taxon>
        <taxon>Streptomycetaceae</taxon>
        <taxon>Streptomyces</taxon>
    </lineage>
</organism>
<feature type="repeat" description="TPR" evidence="6">
    <location>
        <begin position="897"/>
        <end position="930"/>
    </location>
</feature>
<dbReference type="SUPFAM" id="SSF52540">
    <property type="entry name" value="P-loop containing nucleoside triphosphate hydrolases"/>
    <property type="match status" value="1"/>
</dbReference>
<evidence type="ECO:0000256" key="2">
    <source>
        <dbReference type="ARBA" id="ARBA00023012"/>
    </source>
</evidence>
<dbReference type="SMART" id="SM01043">
    <property type="entry name" value="BTAD"/>
    <property type="match status" value="1"/>
</dbReference>
<dbReference type="Gene3D" id="3.40.50.300">
    <property type="entry name" value="P-loop containing nucleotide triphosphate hydrolases"/>
    <property type="match status" value="1"/>
</dbReference>